<keyword evidence="5" id="KW-0597">Phosphoprotein</keyword>
<evidence type="ECO:0000256" key="4">
    <source>
        <dbReference type="ARBA" id="ARBA00022454"/>
    </source>
</evidence>
<evidence type="ECO:0000256" key="3">
    <source>
        <dbReference type="ARBA" id="ARBA00016738"/>
    </source>
</evidence>
<comment type="subcellular location">
    <subcellularLocation>
        <location evidence="1">Chromosome</location>
    </subcellularLocation>
    <subcellularLocation>
        <location evidence="2">Nucleus</location>
        <location evidence="2">Nucleolus</location>
    </subcellularLocation>
</comment>
<dbReference type="AlphaFoldDB" id="A0ABD3GHE9"/>
<comment type="function">
    <text evidence="9">Required for proper chromosome segregation during mitosis and error-free mitotic progression.</text>
</comment>
<evidence type="ECO:0000256" key="1">
    <source>
        <dbReference type="ARBA" id="ARBA00004286"/>
    </source>
</evidence>
<keyword evidence="7 10" id="KW-0175">Coiled coil</keyword>
<evidence type="ECO:0000256" key="9">
    <source>
        <dbReference type="ARBA" id="ARBA00093307"/>
    </source>
</evidence>
<dbReference type="PANTHER" id="PTHR13557:SF1">
    <property type="entry name" value="COILED-COIL DOMAIN-CONTAINING PROTEIN 86"/>
    <property type="match status" value="1"/>
</dbReference>
<protein>
    <recommendedName>
        <fullName evidence="3">Coiled-coil domain-containing protein 86</fullName>
    </recommendedName>
</protein>
<keyword evidence="6" id="KW-0164">Citrullination</keyword>
<dbReference type="InterPro" id="IPR026570">
    <property type="entry name" value="CCDC86"/>
</dbReference>
<comment type="caution">
    <text evidence="12">The sequence shown here is derived from an EMBL/GenBank/DDBJ whole genome shotgun (WGS) entry which is preliminary data.</text>
</comment>
<dbReference type="GO" id="GO:0005730">
    <property type="term" value="C:nucleolus"/>
    <property type="evidence" value="ECO:0007669"/>
    <property type="project" value="UniProtKB-SubCell"/>
</dbReference>
<keyword evidence="13" id="KW-1185">Reference proteome</keyword>
<evidence type="ECO:0000256" key="2">
    <source>
        <dbReference type="ARBA" id="ARBA00004604"/>
    </source>
</evidence>
<evidence type="ECO:0000256" key="6">
    <source>
        <dbReference type="ARBA" id="ARBA00022934"/>
    </source>
</evidence>
<proteinExistence type="predicted"/>
<keyword evidence="8" id="KW-0539">Nucleus</keyword>
<evidence type="ECO:0000256" key="10">
    <source>
        <dbReference type="SAM" id="Coils"/>
    </source>
</evidence>
<gene>
    <name evidence="12" type="ORF">R1sor_020987</name>
</gene>
<evidence type="ECO:0000256" key="11">
    <source>
        <dbReference type="SAM" id="MobiDB-lite"/>
    </source>
</evidence>
<keyword evidence="4" id="KW-0158">Chromosome</keyword>
<sequence>MESVVESSEMGLEGKKPIDFRFLDEGLGGPLNNPKNKRKRLEDEEARVTAAGESLMEIAVQPAKKKAAVGGDNDTKPVYGKPTYDGVLAGKISGRNWKQPKTCRAAALKVTGRKSTLEERNRAREIKKAYLERKNELKEQIRLNKRAKREQVALRKKIKQENEIKSQSVQKITNPKTLKKMSKKQRKLLRSGIAHRDYLGLMREPAVCSSILGSSLGNRIHPTSLQWEEGETKAVANIPFYLLGEMEGPPFHDFSLSDVIRAAA</sequence>
<feature type="region of interest" description="Disordered" evidence="11">
    <location>
        <begin position="23"/>
        <end position="45"/>
    </location>
</feature>
<dbReference type="GO" id="GO:0005694">
    <property type="term" value="C:chromosome"/>
    <property type="evidence" value="ECO:0007669"/>
    <property type="project" value="UniProtKB-SubCell"/>
</dbReference>
<reference evidence="12 13" key="1">
    <citation type="submission" date="2024-09" db="EMBL/GenBank/DDBJ databases">
        <title>Chromosome-scale assembly of Riccia sorocarpa.</title>
        <authorList>
            <person name="Paukszto L."/>
        </authorList>
    </citation>
    <scope>NUCLEOTIDE SEQUENCE [LARGE SCALE GENOMIC DNA]</scope>
    <source>
        <strain evidence="12">LP-2024</strain>
        <tissue evidence="12">Aerial parts of the thallus</tissue>
    </source>
</reference>
<dbReference type="EMBL" id="JBJQOH010000007">
    <property type="protein sequence ID" value="KAL3678031.1"/>
    <property type="molecule type" value="Genomic_DNA"/>
</dbReference>
<evidence type="ECO:0000256" key="7">
    <source>
        <dbReference type="ARBA" id="ARBA00023054"/>
    </source>
</evidence>
<organism evidence="12 13">
    <name type="scientific">Riccia sorocarpa</name>
    <dbReference type="NCBI Taxonomy" id="122646"/>
    <lineage>
        <taxon>Eukaryota</taxon>
        <taxon>Viridiplantae</taxon>
        <taxon>Streptophyta</taxon>
        <taxon>Embryophyta</taxon>
        <taxon>Marchantiophyta</taxon>
        <taxon>Marchantiopsida</taxon>
        <taxon>Marchantiidae</taxon>
        <taxon>Marchantiales</taxon>
        <taxon>Ricciaceae</taxon>
        <taxon>Riccia</taxon>
    </lineage>
</organism>
<feature type="coiled-coil region" evidence="10">
    <location>
        <begin position="120"/>
        <end position="164"/>
    </location>
</feature>
<evidence type="ECO:0000256" key="5">
    <source>
        <dbReference type="ARBA" id="ARBA00022553"/>
    </source>
</evidence>
<dbReference type="Proteomes" id="UP001633002">
    <property type="component" value="Unassembled WGS sequence"/>
</dbReference>
<evidence type="ECO:0000256" key="8">
    <source>
        <dbReference type="ARBA" id="ARBA00023242"/>
    </source>
</evidence>
<evidence type="ECO:0000313" key="12">
    <source>
        <dbReference type="EMBL" id="KAL3678031.1"/>
    </source>
</evidence>
<dbReference type="PANTHER" id="PTHR13557">
    <property type="entry name" value="COILED-COIL DOMAIN-CONTAINING PROTEIN 86"/>
    <property type="match status" value="1"/>
</dbReference>
<evidence type="ECO:0000313" key="13">
    <source>
        <dbReference type="Proteomes" id="UP001633002"/>
    </source>
</evidence>
<name>A0ABD3GHE9_9MARC</name>
<accession>A0ABD3GHE9</accession>